<keyword evidence="4" id="KW-0028">Amino-acid biosynthesis</keyword>
<dbReference type="Pfam" id="PF03807">
    <property type="entry name" value="F420_oxidored"/>
    <property type="match status" value="1"/>
</dbReference>
<evidence type="ECO:0000256" key="5">
    <source>
        <dbReference type="NCBIfam" id="TIGR00112"/>
    </source>
</evidence>
<dbReference type="SUPFAM" id="SSF51735">
    <property type="entry name" value="NAD(P)-binding Rossmann-fold domains"/>
    <property type="match status" value="1"/>
</dbReference>
<dbReference type="InterPro" id="IPR008927">
    <property type="entry name" value="6-PGluconate_DH-like_C_sf"/>
</dbReference>
<dbReference type="EMBL" id="LR743504">
    <property type="protein sequence ID" value="CAA2101946.1"/>
    <property type="molecule type" value="Genomic_DNA"/>
</dbReference>
<accession>A0A679J229</accession>
<evidence type="ECO:0000256" key="2">
    <source>
        <dbReference type="ARBA" id="ARBA00022857"/>
    </source>
</evidence>
<evidence type="ECO:0000313" key="9">
    <source>
        <dbReference type="EMBL" id="CAA2101946.1"/>
    </source>
</evidence>
<evidence type="ECO:0000256" key="1">
    <source>
        <dbReference type="ARBA" id="ARBA00005525"/>
    </source>
</evidence>
<feature type="binding site" evidence="6">
    <location>
        <begin position="75"/>
        <end position="78"/>
    </location>
    <ligand>
        <name>NADP(+)</name>
        <dbReference type="ChEBI" id="CHEBI:58349"/>
    </ligand>
</feature>
<dbReference type="InterPro" id="IPR036291">
    <property type="entry name" value="NAD(P)-bd_dom_sf"/>
</dbReference>
<comment type="pathway">
    <text evidence="4">Amino-acid biosynthesis; L-proline biosynthesis; L-proline from L-glutamate 5-semialdehyde: step 1/1.</text>
</comment>
<dbReference type="InterPro" id="IPR029036">
    <property type="entry name" value="P5CR_dimer"/>
</dbReference>
<dbReference type="PANTHER" id="PTHR11645">
    <property type="entry name" value="PYRROLINE-5-CARBOXYLATE REDUCTASE"/>
    <property type="match status" value="1"/>
</dbReference>
<feature type="domain" description="Pyrroline-5-carboxylate reductase dimerisation" evidence="8">
    <location>
        <begin position="168"/>
        <end position="273"/>
    </location>
</feature>
<gene>
    <name evidence="9" type="primary">proC_1</name>
    <name evidence="4" type="synonym">proC</name>
    <name evidence="9" type="ORF">MBUL_01435</name>
</gene>
<dbReference type="GO" id="GO:0004735">
    <property type="term" value="F:pyrroline-5-carboxylate reductase activity"/>
    <property type="evidence" value="ECO:0007669"/>
    <property type="project" value="UniProtKB-UniRule"/>
</dbReference>
<organism evidence="9">
    <name type="scientific">Methylobacterium bullatum</name>
    <dbReference type="NCBI Taxonomy" id="570505"/>
    <lineage>
        <taxon>Bacteria</taxon>
        <taxon>Pseudomonadati</taxon>
        <taxon>Pseudomonadota</taxon>
        <taxon>Alphaproteobacteria</taxon>
        <taxon>Hyphomicrobiales</taxon>
        <taxon>Methylobacteriaceae</taxon>
        <taxon>Methylobacterium</taxon>
    </lineage>
</organism>
<proteinExistence type="inferred from homology"/>
<comment type="subcellular location">
    <subcellularLocation>
        <location evidence="4">Cytoplasm</location>
    </subcellularLocation>
</comment>
<evidence type="ECO:0000259" key="7">
    <source>
        <dbReference type="Pfam" id="PF03807"/>
    </source>
</evidence>
<comment type="catalytic activity">
    <reaction evidence="4">
        <text>L-proline + NADP(+) = (S)-1-pyrroline-5-carboxylate + NADPH + 2 H(+)</text>
        <dbReference type="Rhea" id="RHEA:14109"/>
        <dbReference type="ChEBI" id="CHEBI:15378"/>
        <dbReference type="ChEBI" id="CHEBI:17388"/>
        <dbReference type="ChEBI" id="CHEBI:57783"/>
        <dbReference type="ChEBI" id="CHEBI:58349"/>
        <dbReference type="ChEBI" id="CHEBI:60039"/>
        <dbReference type="EC" id="1.5.1.2"/>
    </reaction>
</comment>
<dbReference type="Pfam" id="PF14748">
    <property type="entry name" value="P5CR_dimer"/>
    <property type="match status" value="1"/>
</dbReference>
<keyword evidence="4" id="KW-0641">Proline biosynthesis</keyword>
<dbReference type="NCBIfam" id="TIGR00112">
    <property type="entry name" value="proC"/>
    <property type="match status" value="1"/>
</dbReference>
<dbReference type="SUPFAM" id="SSF48179">
    <property type="entry name" value="6-phosphogluconate dehydrogenase C-terminal domain-like"/>
    <property type="match status" value="1"/>
</dbReference>
<dbReference type="FunFam" id="1.10.3730.10:FF:000001">
    <property type="entry name" value="Pyrroline-5-carboxylate reductase"/>
    <property type="match status" value="1"/>
</dbReference>
<dbReference type="AlphaFoldDB" id="A0A679J229"/>
<name>A0A679J229_9HYPH</name>
<dbReference type="GO" id="GO:0055129">
    <property type="term" value="P:L-proline biosynthetic process"/>
    <property type="evidence" value="ECO:0007669"/>
    <property type="project" value="UniProtKB-UniRule"/>
</dbReference>
<reference evidence="9" key="1">
    <citation type="submission" date="2019-12" db="EMBL/GenBank/DDBJ databases">
        <authorList>
            <person name="Cremers G."/>
        </authorList>
    </citation>
    <scope>NUCLEOTIDE SEQUENCE</scope>
    <source>
        <strain evidence="9">Mbul1</strain>
    </source>
</reference>
<comment type="function">
    <text evidence="4">Catalyzes the reduction of 1-pyrroline-5-carboxylate (PCA) to L-proline.</text>
</comment>
<evidence type="ECO:0000256" key="3">
    <source>
        <dbReference type="ARBA" id="ARBA00023002"/>
    </source>
</evidence>
<dbReference type="UniPathway" id="UPA00098">
    <property type="reaction ID" value="UER00361"/>
</dbReference>
<feature type="binding site" evidence="6">
    <location>
        <position position="62"/>
    </location>
    <ligand>
        <name>NADPH</name>
        <dbReference type="ChEBI" id="CHEBI:57783"/>
    </ligand>
</feature>
<comment type="catalytic activity">
    <reaction evidence="4">
        <text>L-proline + NAD(+) = (S)-1-pyrroline-5-carboxylate + NADH + 2 H(+)</text>
        <dbReference type="Rhea" id="RHEA:14105"/>
        <dbReference type="ChEBI" id="CHEBI:15378"/>
        <dbReference type="ChEBI" id="CHEBI:17388"/>
        <dbReference type="ChEBI" id="CHEBI:57540"/>
        <dbReference type="ChEBI" id="CHEBI:57945"/>
        <dbReference type="ChEBI" id="CHEBI:60039"/>
        <dbReference type="EC" id="1.5.1.2"/>
    </reaction>
</comment>
<dbReference type="Gene3D" id="1.10.3730.10">
    <property type="entry name" value="ProC C-terminal domain-like"/>
    <property type="match status" value="1"/>
</dbReference>
<dbReference type="InterPro" id="IPR000304">
    <property type="entry name" value="Pyrroline-COOH_reductase"/>
</dbReference>
<evidence type="ECO:0000256" key="4">
    <source>
        <dbReference type="HAMAP-Rule" id="MF_01925"/>
    </source>
</evidence>
<keyword evidence="3 4" id="KW-0560">Oxidoreductase</keyword>
<feature type="domain" description="Pyrroline-5-carboxylate reductase catalytic N-terminal" evidence="7">
    <location>
        <begin position="14"/>
        <end position="104"/>
    </location>
</feature>
<dbReference type="InterPro" id="IPR028939">
    <property type="entry name" value="P5C_Rdtase_cat_N"/>
</dbReference>
<keyword evidence="2 4" id="KW-0521">NADP</keyword>
<dbReference type="EC" id="1.5.1.2" evidence="4 5"/>
<sequence length="275" mass="27263">MSVPSSSALPASLTLVGAGKMGGAMLAGWLAGGLDAARTCVVDPQASPEMVRLCESHGIALNPSDVPANDALILAIKPQGLEGAAGLLDGLIAPHTLVVSILAGKTIADLRRRLPSARAIVRAMPNLPASIGRGVTGAVASADVAPGQRDQADALLKGVGAVEWLDDEALIDALTALSGSGPAYVFLLAEAMAEAGVAAGLTADMAARLARATVAGAGALLSASPYEAGQLRRDVTSPGGTTAAALAVLMREGGVPDLMREAVAAAKLRAGELSG</sequence>
<dbReference type="Gene3D" id="3.40.50.720">
    <property type="entry name" value="NAD(P)-binding Rossmann-like Domain"/>
    <property type="match status" value="1"/>
</dbReference>
<keyword evidence="4" id="KW-0963">Cytoplasm</keyword>
<dbReference type="HAMAP" id="MF_01925">
    <property type="entry name" value="P5C_reductase"/>
    <property type="match status" value="1"/>
</dbReference>
<dbReference type="PANTHER" id="PTHR11645:SF0">
    <property type="entry name" value="PYRROLINE-5-CARBOXYLATE REDUCTASE 3"/>
    <property type="match status" value="1"/>
</dbReference>
<evidence type="ECO:0000259" key="8">
    <source>
        <dbReference type="Pfam" id="PF14748"/>
    </source>
</evidence>
<dbReference type="PIRSF" id="PIRSF000193">
    <property type="entry name" value="Pyrrol-5-carb_rd"/>
    <property type="match status" value="1"/>
</dbReference>
<dbReference type="GO" id="GO:0005737">
    <property type="term" value="C:cytoplasm"/>
    <property type="evidence" value="ECO:0007669"/>
    <property type="project" value="UniProtKB-SubCell"/>
</dbReference>
<comment type="similarity">
    <text evidence="1 4">Belongs to the pyrroline-5-carboxylate reductase family.</text>
</comment>
<protein>
    <recommendedName>
        <fullName evidence="4 5">Pyrroline-5-carboxylate reductase</fullName>
        <shortName evidence="4">P5C reductase</shortName>
        <shortName evidence="4">P5CR</shortName>
        <ecNumber evidence="4 5">1.5.1.2</ecNumber>
    </recommendedName>
    <alternativeName>
        <fullName evidence="4">PCA reductase</fullName>
    </alternativeName>
</protein>
<evidence type="ECO:0000256" key="6">
    <source>
        <dbReference type="PIRSR" id="PIRSR000193-1"/>
    </source>
</evidence>